<comment type="caution">
    <text evidence="2">The sequence shown here is derived from an EMBL/GenBank/DDBJ whole genome shotgun (WGS) entry which is preliminary data.</text>
</comment>
<evidence type="ECO:0000256" key="1">
    <source>
        <dbReference type="SAM" id="MobiDB-lite"/>
    </source>
</evidence>
<feature type="region of interest" description="Disordered" evidence="1">
    <location>
        <begin position="49"/>
        <end position="81"/>
    </location>
</feature>
<dbReference type="Pfam" id="PF03928">
    <property type="entry name" value="HbpS-like"/>
    <property type="match status" value="1"/>
</dbReference>
<dbReference type="Proteomes" id="UP000693892">
    <property type="component" value="Unassembled WGS sequence"/>
</dbReference>
<evidence type="ECO:0008006" key="4">
    <source>
        <dbReference type="Google" id="ProtNLM"/>
    </source>
</evidence>
<protein>
    <recommendedName>
        <fullName evidence="4">Heme-binding protein</fullName>
    </recommendedName>
</protein>
<organism evidence="2 3">
    <name type="scientific">Leucobacter soli</name>
    <dbReference type="NCBI Taxonomy" id="2812850"/>
    <lineage>
        <taxon>Bacteria</taxon>
        <taxon>Bacillati</taxon>
        <taxon>Actinomycetota</taxon>
        <taxon>Actinomycetes</taxon>
        <taxon>Micrococcales</taxon>
        <taxon>Microbacteriaceae</taxon>
        <taxon>Leucobacter</taxon>
    </lineage>
</organism>
<accession>A0A916K2X4</accession>
<dbReference type="PANTHER" id="PTHR34309">
    <property type="entry name" value="SLR1406 PROTEIN"/>
    <property type="match status" value="1"/>
</dbReference>
<evidence type="ECO:0000313" key="2">
    <source>
        <dbReference type="EMBL" id="CAG7622062.1"/>
    </source>
</evidence>
<sequence length="140" mass="14142">MKYISVAKISYDTAARAVELAMEVGPRHGIRPVAAVADPSMTLVAYGVSDGSTPHSAETSTRKARTSASTGKPTGAIPEPLATALPLGTGGTLTRIDGGLPILFDGVHVGGLGIAGGPPATDREVALEVLELLGADRIEA</sequence>
<dbReference type="InterPro" id="IPR052517">
    <property type="entry name" value="GlcG_carb_metab_protein"/>
</dbReference>
<name>A0A916K2X4_9MICO</name>
<dbReference type="AlphaFoldDB" id="A0A916K2X4"/>
<dbReference type="RefSeq" id="WP_218116393.1">
    <property type="nucleotide sequence ID" value="NZ_CAJVAP010000043.1"/>
</dbReference>
<dbReference type="InterPro" id="IPR005624">
    <property type="entry name" value="PduO/GlcC-like"/>
</dbReference>
<dbReference type="EMBL" id="CAJVAP010000043">
    <property type="protein sequence ID" value="CAG7622062.1"/>
    <property type="molecule type" value="Genomic_DNA"/>
</dbReference>
<dbReference type="PANTHER" id="PTHR34309:SF10">
    <property type="entry name" value="SLR1406 PROTEIN"/>
    <property type="match status" value="1"/>
</dbReference>
<gene>
    <name evidence="2" type="ORF">LEUCIP111803_02475</name>
</gene>
<keyword evidence="3" id="KW-1185">Reference proteome</keyword>
<evidence type="ECO:0000313" key="3">
    <source>
        <dbReference type="Proteomes" id="UP000693892"/>
    </source>
</evidence>
<reference evidence="2" key="1">
    <citation type="submission" date="2021-06" db="EMBL/GenBank/DDBJ databases">
        <authorList>
            <person name="Criscuolo A."/>
        </authorList>
    </citation>
    <scope>NUCLEOTIDE SEQUENCE</scope>
    <source>
        <strain evidence="2">CIP111803</strain>
    </source>
</reference>
<proteinExistence type="predicted"/>